<reference evidence="2 3" key="1">
    <citation type="submission" date="2020-02" db="EMBL/GenBank/DDBJ databases">
        <title>Draft genome sequence of Haematococcus lacustris strain NIES-144.</title>
        <authorList>
            <person name="Morimoto D."/>
            <person name="Nakagawa S."/>
            <person name="Yoshida T."/>
            <person name="Sawayama S."/>
        </authorList>
    </citation>
    <scope>NUCLEOTIDE SEQUENCE [LARGE SCALE GENOMIC DNA]</scope>
    <source>
        <strain evidence="2 3">NIES-144</strain>
    </source>
</reference>
<comment type="caution">
    <text evidence="2">The sequence shown here is derived from an EMBL/GenBank/DDBJ whole genome shotgun (WGS) entry which is preliminary data.</text>
</comment>
<dbReference type="EMBL" id="BLLF01002284">
    <property type="protein sequence ID" value="GFH23484.1"/>
    <property type="molecule type" value="Genomic_DNA"/>
</dbReference>
<proteinExistence type="predicted"/>
<dbReference type="AlphaFoldDB" id="A0A699ZXQ7"/>
<protein>
    <submittedName>
        <fullName evidence="2">Uncharacterized protein</fullName>
    </submittedName>
</protein>
<organism evidence="2 3">
    <name type="scientific">Haematococcus lacustris</name>
    <name type="common">Green alga</name>
    <name type="synonym">Haematococcus pluvialis</name>
    <dbReference type="NCBI Taxonomy" id="44745"/>
    <lineage>
        <taxon>Eukaryota</taxon>
        <taxon>Viridiplantae</taxon>
        <taxon>Chlorophyta</taxon>
        <taxon>core chlorophytes</taxon>
        <taxon>Chlorophyceae</taxon>
        <taxon>CS clade</taxon>
        <taxon>Chlamydomonadales</taxon>
        <taxon>Haematococcaceae</taxon>
        <taxon>Haematococcus</taxon>
    </lineage>
</organism>
<name>A0A699ZXQ7_HAELA</name>
<feature type="region of interest" description="Disordered" evidence="1">
    <location>
        <begin position="1"/>
        <end position="25"/>
    </location>
</feature>
<sequence>MDAPASRQQGGLSARPGNTGGPEQVQIQIGGQFDFDREVEGLRAHVGKIKEATQLLVYDVEPQSSISSQTHNGSG</sequence>
<evidence type="ECO:0000313" key="2">
    <source>
        <dbReference type="EMBL" id="GFH23484.1"/>
    </source>
</evidence>
<keyword evidence="3" id="KW-1185">Reference proteome</keyword>
<accession>A0A699ZXQ7</accession>
<feature type="compositionally biased region" description="Polar residues" evidence="1">
    <location>
        <begin position="1"/>
        <end position="11"/>
    </location>
</feature>
<evidence type="ECO:0000256" key="1">
    <source>
        <dbReference type="SAM" id="MobiDB-lite"/>
    </source>
</evidence>
<gene>
    <name evidence="2" type="ORF">HaLaN_21101</name>
</gene>
<dbReference type="Proteomes" id="UP000485058">
    <property type="component" value="Unassembled WGS sequence"/>
</dbReference>
<evidence type="ECO:0000313" key="3">
    <source>
        <dbReference type="Proteomes" id="UP000485058"/>
    </source>
</evidence>